<protein>
    <recommendedName>
        <fullName evidence="2">Amidase domain-containing protein</fullName>
    </recommendedName>
</protein>
<dbReference type="InterPro" id="IPR036928">
    <property type="entry name" value="AS_sf"/>
</dbReference>
<feature type="region of interest" description="Disordered" evidence="1">
    <location>
        <begin position="435"/>
        <end position="478"/>
    </location>
</feature>
<dbReference type="PANTHER" id="PTHR46310">
    <property type="entry name" value="AMIDASE 1"/>
    <property type="match status" value="1"/>
</dbReference>
<sequence>MTAARPGPFVAWLPQPPAGPAPAHHRPGHGAGPLAGVRLAVKDVIDVAGLPTGAGHPRWAATHPAAVRDAEAVSRLRAAGALVVGKTHTDELAYSLGGTSAHYGAVPNPAAPGRVSGGSSSGTAAAVAAGTADLGLGTDTAGSIRVPASYCGLYGFRPSHRRAPRAGIVPLAPSFDVPGLLAREPAVLDAGLRALLGAAGGPDARGGTGDDAPAGSRPVRRLLVPDDLWSHAGPSVTRALGRAVATLTGLAPVDRRSFRAPDAPGWAHTREAFATVQAAEAWAAHGDWITEHRPEFGPGVGARFAAARAVTAERAALARTELAAGLAPLLDLLHGGDLLVLPAAPGPAPLLTGPERPSEVPAGRRAAPAPAASDRRAATVLLTCLASAAGAPALCIPAALLDGAPLGLCLVAAPGADEQLLDLLAGLAPALTRGRPAGPGSSAPVPPVAPTPPSSPTPPSTGGGASAGAGPTAAKGHR</sequence>
<name>A0A919KJI3_9ACTN</name>
<dbReference type="SUPFAM" id="SSF75304">
    <property type="entry name" value="Amidase signature (AS) enzymes"/>
    <property type="match status" value="1"/>
</dbReference>
<reference evidence="3" key="2">
    <citation type="submission" date="2020-09" db="EMBL/GenBank/DDBJ databases">
        <authorList>
            <person name="Sun Q."/>
            <person name="Ohkuma M."/>
        </authorList>
    </citation>
    <scope>NUCLEOTIDE SEQUENCE</scope>
    <source>
        <strain evidence="3">JCM 4646</strain>
    </source>
</reference>
<reference evidence="3" key="1">
    <citation type="journal article" date="2014" name="Int. J. Syst. Evol. Microbiol.">
        <title>Complete genome sequence of Corynebacterium casei LMG S-19264T (=DSM 44701T), isolated from a smear-ripened cheese.</title>
        <authorList>
            <consortium name="US DOE Joint Genome Institute (JGI-PGF)"/>
            <person name="Walter F."/>
            <person name="Albersmeier A."/>
            <person name="Kalinowski J."/>
            <person name="Ruckert C."/>
        </authorList>
    </citation>
    <scope>NUCLEOTIDE SEQUENCE</scope>
    <source>
        <strain evidence="3">JCM 4646</strain>
    </source>
</reference>
<dbReference type="InterPro" id="IPR023631">
    <property type="entry name" value="Amidase_dom"/>
</dbReference>
<feature type="region of interest" description="Disordered" evidence="1">
    <location>
        <begin position="350"/>
        <end position="372"/>
    </location>
</feature>
<evidence type="ECO:0000256" key="1">
    <source>
        <dbReference type="SAM" id="MobiDB-lite"/>
    </source>
</evidence>
<proteinExistence type="predicted"/>
<dbReference type="GeneID" id="95350762"/>
<dbReference type="Gene3D" id="3.90.1300.10">
    <property type="entry name" value="Amidase signature (AS) domain"/>
    <property type="match status" value="1"/>
</dbReference>
<dbReference type="PANTHER" id="PTHR46310:SF7">
    <property type="entry name" value="AMIDASE 1"/>
    <property type="match status" value="1"/>
</dbReference>
<dbReference type="AlphaFoldDB" id="A0A919KJI3"/>
<evidence type="ECO:0000259" key="2">
    <source>
        <dbReference type="Pfam" id="PF01425"/>
    </source>
</evidence>
<feature type="compositionally biased region" description="Low complexity" evidence="1">
    <location>
        <begin position="361"/>
        <end position="372"/>
    </location>
</feature>
<feature type="domain" description="Amidase" evidence="2">
    <location>
        <begin position="24"/>
        <end position="421"/>
    </location>
</feature>
<feature type="compositionally biased region" description="Low complexity" evidence="1">
    <location>
        <begin position="468"/>
        <end position="478"/>
    </location>
</feature>
<comment type="caution">
    <text evidence="3">The sequence shown here is derived from an EMBL/GenBank/DDBJ whole genome shotgun (WGS) entry which is preliminary data.</text>
</comment>
<organism evidence="3 4">
    <name type="scientific">Kitasatospora indigofera</name>
    <dbReference type="NCBI Taxonomy" id="67307"/>
    <lineage>
        <taxon>Bacteria</taxon>
        <taxon>Bacillati</taxon>
        <taxon>Actinomycetota</taxon>
        <taxon>Actinomycetes</taxon>
        <taxon>Kitasatosporales</taxon>
        <taxon>Streptomycetaceae</taxon>
        <taxon>Kitasatospora</taxon>
    </lineage>
</organism>
<evidence type="ECO:0000313" key="4">
    <source>
        <dbReference type="Proteomes" id="UP000617734"/>
    </source>
</evidence>
<dbReference type="Proteomes" id="UP000617734">
    <property type="component" value="Unassembled WGS sequence"/>
</dbReference>
<gene>
    <name evidence="3" type="ORF">GCM10018781_02050</name>
</gene>
<dbReference type="RefSeq" id="WP_229927067.1">
    <property type="nucleotide sequence ID" value="NZ_BNBO01000001.1"/>
</dbReference>
<keyword evidence="4" id="KW-1185">Reference proteome</keyword>
<feature type="compositionally biased region" description="Pro residues" evidence="1">
    <location>
        <begin position="444"/>
        <end position="459"/>
    </location>
</feature>
<evidence type="ECO:0000313" key="3">
    <source>
        <dbReference type="EMBL" id="GHH59223.1"/>
    </source>
</evidence>
<dbReference type="Pfam" id="PF01425">
    <property type="entry name" value="Amidase"/>
    <property type="match status" value="1"/>
</dbReference>
<dbReference type="EMBL" id="BNBO01000001">
    <property type="protein sequence ID" value="GHH59223.1"/>
    <property type="molecule type" value="Genomic_DNA"/>
</dbReference>
<feature type="region of interest" description="Disordered" evidence="1">
    <location>
        <begin position="1"/>
        <end position="32"/>
    </location>
</feature>
<accession>A0A919KJI3</accession>
<dbReference type="InterPro" id="IPR020556">
    <property type="entry name" value="Amidase_CS"/>
</dbReference>
<dbReference type="PROSITE" id="PS00571">
    <property type="entry name" value="AMIDASES"/>
    <property type="match status" value="1"/>
</dbReference>